<sequence>MEFVPITEKDYGRIADLHQTCYPGDFLPSFGYRFLVALYDAMFKADAVFGFVGKEDGEIVGFSLCTADADRLFPATLRKGLLKLAWLAGLRLLQKPSILKKLFETFLYKSRASLEEVNAEMMLWAIDPKCRGRGLGTELWEACERELLKKRIERYKVTVYADNKPANSFYRKKGFRLVREFVLYGKKWNLYVGRIAPDSFLRLTKQTS</sequence>
<reference evidence="4 5" key="1">
    <citation type="journal article" date="2017" name="ISME J.">
        <title>Energy and carbon metabolisms in a deep terrestrial subsurface fluid microbial community.</title>
        <authorList>
            <person name="Momper L."/>
            <person name="Jungbluth S.P."/>
            <person name="Lee M.D."/>
            <person name="Amend J.P."/>
        </authorList>
    </citation>
    <scope>NUCLEOTIDE SEQUENCE [LARGE SCALE GENOMIC DNA]</scope>
    <source>
        <strain evidence="4">SURF_5</strain>
    </source>
</reference>
<dbReference type="CDD" id="cd04301">
    <property type="entry name" value="NAT_SF"/>
    <property type="match status" value="1"/>
</dbReference>
<dbReference type="PROSITE" id="PS51186">
    <property type="entry name" value="GNAT"/>
    <property type="match status" value="1"/>
</dbReference>
<dbReference type="Pfam" id="PF00583">
    <property type="entry name" value="Acetyltransf_1"/>
    <property type="match status" value="1"/>
</dbReference>
<accession>A0A3A4PAT1</accession>
<organism evidence="4 5">
    <name type="scientific">Abyssobacteria bacterium (strain SURF_5)</name>
    <dbReference type="NCBI Taxonomy" id="2093360"/>
    <lineage>
        <taxon>Bacteria</taxon>
        <taxon>Pseudomonadati</taxon>
        <taxon>Candidatus Hydrogenedentota</taxon>
        <taxon>Candidatus Abyssobacteria</taxon>
    </lineage>
</organism>
<comment type="caution">
    <text evidence="4">The sequence shown here is derived from an EMBL/GenBank/DDBJ whole genome shotgun (WGS) entry which is preliminary data.</text>
</comment>
<dbReference type="Proteomes" id="UP000265882">
    <property type="component" value="Unassembled WGS sequence"/>
</dbReference>
<dbReference type="Gene3D" id="3.40.630.30">
    <property type="match status" value="1"/>
</dbReference>
<dbReference type="EMBL" id="QZKU01000026">
    <property type="protein sequence ID" value="RJP25064.1"/>
    <property type="molecule type" value="Genomic_DNA"/>
</dbReference>
<evidence type="ECO:0000313" key="5">
    <source>
        <dbReference type="Proteomes" id="UP000265882"/>
    </source>
</evidence>
<gene>
    <name evidence="4" type="ORF">C4520_02805</name>
</gene>
<evidence type="ECO:0000256" key="1">
    <source>
        <dbReference type="ARBA" id="ARBA00022679"/>
    </source>
</evidence>
<feature type="domain" description="N-acetyltransferase" evidence="3">
    <location>
        <begin position="1"/>
        <end position="197"/>
    </location>
</feature>
<dbReference type="InterPro" id="IPR000182">
    <property type="entry name" value="GNAT_dom"/>
</dbReference>
<evidence type="ECO:0000313" key="4">
    <source>
        <dbReference type="EMBL" id="RJP25064.1"/>
    </source>
</evidence>
<protein>
    <submittedName>
        <fullName evidence="4">GNAT family N-acetyltransferase</fullName>
    </submittedName>
</protein>
<dbReference type="InterPro" id="IPR016181">
    <property type="entry name" value="Acyl_CoA_acyltransferase"/>
</dbReference>
<keyword evidence="2" id="KW-0012">Acyltransferase</keyword>
<dbReference type="AlphaFoldDB" id="A0A3A4PAT1"/>
<evidence type="ECO:0000256" key="2">
    <source>
        <dbReference type="ARBA" id="ARBA00023315"/>
    </source>
</evidence>
<name>A0A3A4PAT1_ABYX5</name>
<keyword evidence="1 4" id="KW-0808">Transferase</keyword>
<dbReference type="InterPro" id="IPR050832">
    <property type="entry name" value="Bact_Acetyltransf"/>
</dbReference>
<dbReference type="SUPFAM" id="SSF55729">
    <property type="entry name" value="Acyl-CoA N-acyltransferases (Nat)"/>
    <property type="match status" value="1"/>
</dbReference>
<dbReference type="GO" id="GO:0016747">
    <property type="term" value="F:acyltransferase activity, transferring groups other than amino-acyl groups"/>
    <property type="evidence" value="ECO:0007669"/>
    <property type="project" value="InterPro"/>
</dbReference>
<evidence type="ECO:0000259" key="3">
    <source>
        <dbReference type="PROSITE" id="PS51186"/>
    </source>
</evidence>
<dbReference type="PANTHER" id="PTHR43877">
    <property type="entry name" value="AMINOALKYLPHOSPHONATE N-ACETYLTRANSFERASE-RELATED-RELATED"/>
    <property type="match status" value="1"/>
</dbReference>
<proteinExistence type="predicted"/>